<feature type="transmembrane region" description="Helical" evidence="8">
    <location>
        <begin position="7"/>
        <end position="26"/>
    </location>
</feature>
<organism evidence="9 10">
    <name type="scientific">Thioploca ingrica</name>
    <dbReference type="NCBI Taxonomy" id="40754"/>
    <lineage>
        <taxon>Bacteria</taxon>
        <taxon>Pseudomonadati</taxon>
        <taxon>Pseudomonadota</taxon>
        <taxon>Gammaproteobacteria</taxon>
        <taxon>Thiotrichales</taxon>
        <taxon>Thiotrichaceae</taxon>
        <taxon>Thioploca</taxon>
    </lineage>
</organism>
<dbReference type="PANTHER" id="PTHR33908">
    <property type="entry name" value="MANNOSYLTRANSFERASE YKCB-RELATED"/>
    <property type="match status" value="1"/>
</dbReference>
<keyword evidence="5 8" id="KW-0812">Transmembrane</keyword>
<dbReference type="KEGG" id="tig:THII_0342"/>
<dbReference type="PANTHER" id="PTHR33908:SF11">
    <property type="entry name" value="MEMBRANE PROTEIN"/>
    <property type="match status" value="1"/>
</dbReference>
<evidence type="ECO:0000256" key="7">
    <source>
        <dbReference type="ARBA" id="ARBA00023136"/>
    </source>
</evidence>
<dbReference type="Proteomes" id="UP000031623">
    <property type="component" value="Chromosome"/>
</dbReference>
<keyword evidence="7 8" id="KW-0472">Membrane</keyword>
<evidence type="ECO:0000313" key="10">
    <source>
        <dbReference type="Proteomes" id="UP000031623"/>
    </source>
</evidence>
<feature type="transmembrane region" description="Helical" evidence="8">
    <location>
        <begin position="93"/>
        <end position="116"/>
    </location>
</feature>
<keyword evidence="2" id="KW-1003">Cell membrane</keyword>
<evidence type="ECO:0000256" key="1">
    <source>
        <dbReference type="ARBA" id="ARBA00004651"/>
    </source>
</evidence>
<evidence type="ECO:0000256" key="4">
    <source>
        <dbReference type="ARBA" id="ARBA00022679"/>
    </source>
</evidence>
<comment type="subcellular location">
    <subcellularLocation>
        <location evidence="1">Cell membrane</location>
        <topology evidence="1">Multi-pass membrane protein</topology>
    </subcellularLocation>
</comment>
<feature type="transmembrane region" description="Helical" evidence="8">
    <location>
        <begin position="263"/>
        <end position="284"/>
    </location>
</feature>
<dbReference type="HOGENOM" id="CLU_549695_0_0_6"/>
<dbReference type="AlphaFoldDB" id="A0A090ACY2"/>
<evidence type="ECO:0000313" key="9">
    <source>
        <dbReference type="EMBL" id="BAP54639.1"/>
    </source>
</evidence>
<name>A0A090ACY2_9GAMM</name>
<dbReference type="GO" id="GO:0009103">
    <property type="term" value="P:lipopolysaccharide biosynthetic process"/>
    <property type="evidence" value="ECO:0007669"/>
    <property type="project" value="UniProtKB-ARBA"/>
</dbReference>
<accession>A0A090ACY2</accession>
<dbReference type="InterPro" id="IPR050297">
    <property type="entry name" value="LipidA_mod_glycosyltrf_83"/>
</dbReference>
<sequence length="516" mass="58094">MSTIQSRYFMILILFIIVYGAVTRLLPLQSEEAMVQSISEDGYLMMTIARNIALGLGMSTANGTIPTNGTQPLTSFLWAGIYWLVAGDKVQGILGIILVQFTLATLAAVLLWRLGIHILPPHPTKRQIAILAAALWYASPVTIAQTQNGLETPFYLLAVLGIALLVALSIRKWSFRHSILIGLLLGITFWIRNDAIFFILAVCLTQLLLGSWQRHEFWPRFLQVNVMGTTTVLVALPWLIYNKVNFGGIMPISGSSQNLTSQFGQNLPLLPSVLIEYLLVFFPIPGQLQMMWPVVLASTVVLIGITIGLWPLWLRLQQPTERRLFLLVSLYGIGLIGFYGLYFGAGHFLGRYLFPLSPFLALFSVAIGWWIWPQIPWQPLRYGILAGFMVSLSSVIVYKSLTNHPHQHAQVIDWVNQHVAEEEWVAAVQTGTLGYFHDRTLNLDGKVNPEALQARRQGPTELIKYVVNKRIGSQRIEYIIDWFGIASWIEKHSLIKQNFKLIIADPKLNLAVLKRQ</sequence>
<evidence type="ECO:0000256" key="6">
    <source>
        <dbReference type="ARBA" id="ARBA00022989"/>
    </source>
</evidence>
<evidence type="ECO:0000256" key="3">
    <source>
        <dbReference type="ARBA" id="ARBA00022676"/>
    </source>
</evidence>
<dbReference type="GO" id="GO:0016763">
    <property type="term" value="F:pentosyltransferase activity"/>
    <property type="evidence" value="ECO:0007669"/>
    <property type="project" value="TreeGrafter"/>
</dbReference>
<reference evidence="9 10" key="1">
    <citation type="journal article" date="2014" name="ISME J.">
        <title>Ecophysiology of Thioploca ingrica as revealed by the complete genome sequence supplemented with proteomic evidence.</title>
        <authorList>
            <person name="Kojima H."/>
            <person name="Ogura Y."/>
            <person name="Yamamoto N."/>
            <person name="Togashi T."/>
            <person name="Mori H."/>
            <person name="Watanabe T."/>
            <person name="Nemoto F."/>
            <person name="Kurokawa K."/>
            <person name="Hayashi T."/>
            <person name="Fukui M."/>
        </authorList>
    </citation>
    <scope>NUCLEOTIDE SEQUENCE [LARGE SCALE GENOMIC DNA]</scope>
</reference>
<dbReference type="STRING" id="40754.THII_0342"/>
<feature type="transmembrane region" description="Helical" evidence="8">
    <location>
        <begin position="128"/>
        <end position="146"/>
    </location>
</feature>
<gene>
    <name evidence="9" type="ORF">THII_0342</name>
</gene>
<feature type="transmembrane region" description="Helical" evidence="8">
    <location>
        <begin position="182"/>
        <end position="209"/>
    </location>
</feature>
<dbReference type="OrthoDB" id="5525734at2"/>
<feature type="transmembrane region" description="Helical" evidence="8">
    <location>
        <begin position="352"/>
        <end position="372"/>
    </location>
</feature>
<protein>
    <recommendedName>
        <fullName evidence="11">Glycosyltransferase RgtA/B/C/D-like domain-containing protein</fullName>
    </recommendedName>
</protein>
<evidence type="ECO:0000256" key="2">
    <source>
        <dbReference type="ARBA" id="ARBA00022475"/>
    </source>
</evidence>
<dbReference type="EMBL" id="AP014633">
    <property type="protein sequence ID" value="BAP54639.1"/>
    <property type="molecule type" value="Genomic_DNA"/>
</dbReference>
<feature type="transmembrane region" description="Helical" evidence="8">
    <location>
        <begin position="221"/>
        <end position="242"/>
    </location>
</feature>
<dbReference type="GO" id="GO:0005886">
    <property type="term" value="C:plasma membrane"/>
    <property type="evidence" value="ECO:0007669"/>
    <property type="project" value="UniProtKB-SubCell"/>
</dbReference>
<evidence type="ECO:0000256" key="5">
    <source>
        <dbReference type="ARBA" id="ARBA00022692"/>
    </source>
</evidence>
<keyword evidence="3" id="KW-0328">Glycosyltransferase</keyword>
<feature type="transmembrane region" description="Helical" evidence="8">
    <location>
        <begin position="290"/>
        <end position="312"/>
    </location>
</feature>
<proteinExistence type="predicted"/>
<keyword evidence="6 8" id="KW-1133">Transmembrane helix</keyword>
<evidence type="ECO:0000256" key="8">
    <source>
        <dbReference type="SAM" id="Phobius"/>
    </source>
</evidence>
<feature type="transmembrane region" description="Helical" evidence="8">
    <location>
        <begin position="324"/>
        <end position="346"/>
    </location>
</feature>
<keyword evidence="4" id="KW-0808">Transferase</keyword>
<keyword evidence="10" id="KW-1185">Reference proteome</keyword>
<evidence type="ECO:0008006" key="11">
    <source>
        <dbReference type="Google" id="ProtNLM"/>
    </source>
</evidence>
<feature type="transmembrane region" description="Helical" evidence="8">
    <location>
        <begin position="152"/>
        <end position="170"/>
    </location>
</feature>
<feature type="transmembrane region" description="Helical" evidence="8">
    <location>
        <begin position="379"/>
        <end position="398"/>
    </location>
</feature>